<reference evidence="1 2" key="1">
    <citation type="submission" date="2014-02" db="EMBL/GenBank/DDBJ databases">
        <title>Single nucleus genome sequencing reveals high similarity among nuclei of an endomycorrhizal fungus.</title>
        <authorList>
            <person name="Lin K."/>
            <person name="Geurts R."/>
            <person name="Zhang Z."/>
            <person name="Limpens E."/>
            <person name="Saunders D.G."/>
            <person name="Mu D."/>
            <person name="Pang E."/>
            <person name="Cao H."/>
            <person name="Cha H."/>
            <person name="Lin T."/>
            <person name="Zhou Q."/>
            <person name="Shang Y."/>
            <person name="Li Y."/>
            <person name="Ivanov S."/>
            <person name="Sharma T."/>
            <person name="Velzen R.V."/>
            <person name="Ruijter N.D."/>
            <person name="Aanen D.K."/>
            <person name="Win J."/>
            <person name="Kamoun S."/>
            <person name="Bisseling T."/>
            <person name="Huang S."/>
        </authorList>
    </citation>
    <scope>NUCLEOTIDE SEQUENCE [LARGE SCALE GENOMIC DNA]</scope>
    <source>
        <strain evidence="2">DAOM197198w</strain>
    </source>
</reference>
<protein>
    <submittedName>
        <fullName evidence="1">Uncharacterized protein</fullName>
    </submittedName>
</protein>
<dbReference type="AlphaFoldDB" id="A0A015ILM2"/>
<gene>
    <name evidence="1" type="ORF">RirG_228890</name>
</gene>
<dbReference type="Proteomes" id="UP000022910">
    <property type="component" value="Unassembled WGS sequence"/>
</dbReference>
<name>A0A015ILM2_RHIIW</name>
<sequence length="101" mass="11673">MSFSRQFFTDLSTPFFLTLETGCSLFELFTISDDLNSLFSVSLEIILFFSRLLHKSLSLQRFNSSFSDFRRLSLTVTFSTLFPLIFNDLLDSIDCPFELSP</sequence>
<comment type="caution">
    <text evidence="1">The sequence shown here is derived from an EMBL/GenBank/DDBJ whole genome shotgun (WGS) entry which is preliminary data.</text>
</comment>
<dbReference type="HOGENOM" id="CLU_2293239_0_0_1"/>
<organism evidence="1 2">
    <name type="scientific">Rhizophagus irregularis (strain DAOM 197198w)</name>
    <name type="common">Glomus intraradices</name>
    <dbReference type="NCBI Taxonomy" id="1432141"/>
    <lineage>
        <taxon>Eukaryota</taxon>
        <taxon>Fungi</taxon>
        <taxon>Fungi incertae sedis</taxon>
        <taxon>Mucoromycota</taxon>
        <taxon>Glomeromycotina</taxon>
        <taxon>Glomeromycetes</taxon>
        <taxon>Glomerales</taxon>
        <taxon>Glomeraceae</taxon>
        <taxon>Rhizophagus</taxon>
    </lineage>
</organism>
<proteinExistence type="predicted"/>
<evidence type="ECO:0000313" key="2">
    <source>
        <dbReference type="Proteomes" id="UP000022910"/>
    </source>
</evidence>
<accession>A0A015ILM2</accession>
<dbReference type="EMBL" id="JEMT01028340">
    <property type="protein sequence ID" value="EXX55070.1"/>
    <property type="molecule type" value="Genomic_DNA"/>
</dbReference>
<keyword evidence="2" id="KW-1185">Reference proteome</keyword>
<evidence type="ECO:0000313" key="1">
    <source>
        <dbReference type="EMBL" id="EXX55070.1"/>
    </source>
</evidence>